<dbReference type="GO" id="GO:0002181">
    <property type="term" value="P:cytoplasmic translation"/>
    <property type="evidence" value="ECO:0007669"/>
    <property type="project" value="TreeGrafter"/>
</dbReference>
<evidence type="ECO:0000256" key="1">
    <source>
        <dbReference type="ARBA" id="ARBA00009451"/>
    </source>
</evidence>
<evidence type="ECO:0000313" key="7">
    <source>
        <dbReference type="EMBL" id="KAK9886655.1"/>
    </source>
</evidence>
<dbReference type="PANTHER" id="PTHR11593:SF10">
    <property type="entry name" value="60S RIBOSOMAL PROTEIN L17"/>
    <property type="match status" value="1"/>
</dbReference>
<dbReference type="Pfam" id="PF00237">
    <property type="entry name" value="Ribosomal_L22"/>
    <property type="match status" value="1"/>
</dbReference>
<keyword evidence="2 6" id="KW-0689">Ribosomal protein</keyword>
<dbReference type="EMBL" id="JARQZJ010000101">
    <property type="protein sequence ID" value="KAK9886655.1"/>
    <property type="molecule type" value="Genomic_DNA"/>
</dbReference>
<dbReference type="Proteomes" id="UP001431783">
    <property type="component" value="Unassembled WGS sequence"/>
</dbReference>
<name>A0AAW1V365_9CUCU</name>
<proteinExistence type="inferred from homology"/>
<dbReference type="SUPFAM" id="SSF54843">
    <property type="entry name" value="Ribosomal protein L22"/>
    <property type="match status" value="1"/>
</dbReference>
<dbReference type="GO" id="GO:0022625">
    <property type="term" value="C:cytosolic large ribosomal subunit"/>
    <property type="evidence" value="ECO:0007669"/>
    <property type="project" value="TreeGrafter"/>
</dbReference>
<sequence>NVKVPFRRFSGGVGPCALARQFGTTQCNWTKKTEAEFMLQLLRNAENTADNSSLDVDRLVVEDIQVNRVVLY</sequence>
<dbReference type="AlphaFoldDB" id="A0AAW1V365"/>
<evidence type="ECO:0000256" key="6">
    <source>
        <dbReference type="RuleBase" id="RU004005"/>
    </source>
</evidence>
<accession>A0AAW1V365</accession>
<keyword evidence="3 6" id="KW-0687">Ribonucleoprotein</keyword>
<dbReference type="InterPro" id="IPR001063">
    <property type="entry name" value="Ribosomal_uL22"/>
</dbReference>
<evidence type="ECO:0000256" key="4">
    <source>
        <dbReference type="ARBA" id="ARBA00035207"/>
    </source>
</evidence>
<evidence type="ECO:0000256" key="3">
    <source>
        <dbReference type="ARBA" id="ARBA00023274"/>
    </source>
</evidence>
<dbReference type="Gene3D" id="3.90.470.10">
    <property type="entry name" value="Ribosomal protein L22/L17"/>
    <property type="match status" value="1"/>
</dbReference>
<dbReference type="InterPro" id="IPR005721">
    <property type="entry name" value="Ribosomal_uL22_euk/arc"/>
</dbReference>
<gene>
    <name evidence="7" type="ORF">WA026_017575</name>
</gene>
<feature type="non-terminal residue" evidence="7">
    <location>
        <position position="1"/>
    </location>
</feature>
<dbReference type="InterPro" id="IPR036394">
    <property type="entry name" value="Ribosomal_uL22_sf"/>
</dbReference>
<reference evidence="7 8" key="1">
    <citation type="submission" date="2023-03" db="EMBL/GenBank/DDBJ databases">
        <title>Genome insight into feeding habits of ladybird beetles.</title>
        <authorList>
            <person name="Li H.-S."/>
            <person name="Huang Y.-H."/>
            <person name="Pang H."/>
        </authorList>
    </citation>
    <scope>NUCLEOTIDE SEQUENCE [LARGE SCALE GENOMIC DNA]</scope>
    <source>
        <strain evidence="7">SYSU_2023b</strain>
        <tissue evidence="7">Whole body</tissue>
    </source>
</reference>
<dbReference type="GO" id="GO:0003735">
    <property type="term" value="F:structural constituent of ribosome"/>
    <property type="evidence" value="ECO:0007669"/>
    <property type="project" value="InterPro"/>
</dbReference>
<keyword evidence="8" id="KW-1185">Reference proteome</keyword>
<protein>
    <recommendedName>
        <fullName evidence="4">Large ribosomal subunit protein uL22</fullName>
    </recommendedName>
    <alternativeName>
        <fullName evidence="5">60S ribosomal protein L17</fullName>
    </alternativeName>
</protein>
<evidence type="ECO:0000256" key="5">
    <source>
        <dbReference type="ARBA" id="ARBA00035325"/>
    </source>
</evidence>
<evidence type="ECO:0000256" key="2">
    <source>
        <dbReference type="ARBA" id="ARBA00022980"/>
    </source>
</evidence>
<comment type="caution">
    <text evidence="7">The sequence shown here is derived from an EMBL/GenBank/DDBJ whole genome shotgun (WGS) entry which is preliminary data.</text>
</comment>
<comment type="similarity">
    <text evidence="1 6">Belongs to the universal ribosomal protein uL22 family.</text>
</comment>
<organism evidence="7 8">
    <name type="scientific">Henosepilachna vigintioctopunctata</name>
    <dbReference type="NCBI Taxonomy" id="420089"/>
    <lineage>
        <taxon>Eukaryota</taxon>
        <taxon>Metazoa</taxon>
        <taxon>Ecdysozoa</taxon>
        <taxon>Arthropoda</taxon>
        <taxon>Hexapoda</taxon>
        <taxon>Insecta</taxon>
        <taxon>Pterygota</taxon>
        <taxon>Neoptera</taxon>
        <taxon>Endopterygota</taxon>
        <taxon>Coleoptera</taxon>
        <taxon>Polyphaga</taxon>
        <taxon>Cucujiformia</taxon>
        <taxon>Coccinelloidea</taxon>
        <taxon>Coccinellidae</taxon>
        <taxon>Epilachninae</taxon>
        <taxon>Epilachnini</taxon>
        <taxon>Henosepilachna</taxon>
    </lineage>
</organism>
<evidence type="ECO:0000313" key="8">
    <source>
        <dbReference type="Proteomes" id="UP001431783"/>
    </source>
</evidence>
<dbReference type="PANTHER" id="PTHR11593">
    <property type="entry name" value="60S RIBOSOMAL PROTEIN L17"/>
    <property type="match status" value="1"/>
</dbReference>